<dbReference type="PANTHER" id="PTHR43918">
    <property type="entry name" value="ACETYLCHOLINESTERASE"/>
    <property type="match status" value="1"/>
</dbReference>
<dbReference type="GO" id="GO:0006581">
    <property type="term" value="P:acetylcholine catabolic process"/>
    <property type="evidence" value="ECO:0007669"/>
    <property type="project" value="TreeGrafter"/>
</dbReference>
<proteinExistence type="inferred from homology"/>
<evidence type="ECO:0000256" key="1">
    <source>
        <dbReference type="ARBA" id="ARBA00005964"/>
    </source>
</evidence>
<dbReference type="Pfam" id="PF00135">
    <property type="entry name" value="COesterase"/>
    <property type="match status" value="1"/>
</dbReference>
<sequence>MLCAASICALLLQTFSHELIYLHDGSPLIGEEVTSPHGKKLTQFLGIPFAEPPVGNLRFVRSFDTYFGEFYGATMWNANTKTSEDCLYLNVFVPGKRGECNLSINELSCFYAWISLSGKTRSSRKYGIVGSATCSQMGKNKTVDKNDGDKLKEFQKLFYRLIL</sequence>
<organism evidence="6 7">
    <name type="scientific">Heterorhabditis bacteriophora</name>
    <name type="common">Entomopathogenic nematode worm</name>
    <dbReference type="NCBI Taxonomy" id="37862"/>
    <lineage>
        <taxon>Eukaryota</taxon>
        <taxon>Metazoa</taxon>
        <taxon>Ecdysozoa</taxon>
        <taxon>Nematoda</taxon>
        <taxon>Chromadorea</taxon>
        <taxon>Rhabditida</taxon>
        <taxon>Rhabditina</taxon>
        <taxon>Rhabditomorpha</taxon>
        <taxon>Strongyloidea</taxon>
        <taxon>Heterorhabditidae</taxon>
        <taxon>Heterorhabditis</taxon>
    </lineage>
</organism>
<dbReference type="WBParaSite" id="Hba_15287">
    <property type="protein sequence ID" value="Hba_15287"/>
    <property type="gene ID" value="Hba_15287"/>
</dbReference>
<keyword evidence="2" id="KW-0719">Serine esterase</keyword>
<evidence type="ECO:0000259" key="5">
    <source>
        <dbReference type="Pfam" id="PF00135"/>
    </source>
</evidence>
<dbReference type="GO" id="GO:0019695">
    <property type="term" value="P:choline metabolic process"/>
    <property type="evidence" value="ECO:0007669"/>
    <property type="project" value="TreeGrafter"/>
</dbReference>
<keyword evidence="3" id="KW-0378">Hydrolase</keyword>
<dbReference type="InterPro" id="IPR019819">
    <property type="entry name" value="Carboxylesterase_B_CS"/>
</dbReference>
<evidence type="ECO:0000313" key="6">
    <source>
        <dbReference type="Proteomes" id="UP000095283"/>
    </source>
</evidence>
<evidence type="ECO:0000256" key="3">
    <source>
        <dbReference type="ARBA" id="ARBA00022801"/>
    </source>
</evidence>
<feature type="signal peptide" evidence="4">
    <location>
        <begin position="1"/>
        <end position="16"/>
    </location>
</feature>
<reference evidence="7" key="1">
    <citation type="submission" date="2016-11" db="UniProtKB">
        <authorList>
            <consortium name="WormBaseParasite"/>
        </authorList>
    </citation>
    <scope>IDENTIFICATION</scope>
</reference>
<dbReference type="PANTHER" id="PTHR43918:SF12">
    <property type="entry name" value="ACETYLCHOLINESTERASE 1"/>
    <property type="match status" value="1"/>
</dbReference>
<evidence type="ECO:0000313" key="7">
    <source>
        <dbReference type="WBParaSite" id="Hba_15287"/>
    </source>
</evidence>
<dbReference type="Proteomes" id="UP000095283">
    <property type="component" value="Unplaced"/>
</dbReference>
<dbReference type="AlphaFoldDB" id="A0A1I7XCV7"/>
<keyword evidence="6" id="KW-1185">Reference proteome</keyword>
<dbReference type="InterPro" id="IPR050654">
    <property type="entry name" value="AChE-related_enzymes"/>
</dbReference>
<accession>A0A1I7XCV7</accession>
<dbReference type="GO" id="GO:0003990">
    <property type="term" value="F:acetylcholinesterase activity"/>
    <property type="evidence" value="ECO:0007669"/>
    <property type="project" value="TreeGrafter"/>
</dbReference>
<evidence type="ECO:0000256" key="4">
    <source>
        <dbReference type="SAM" id="SignalP"/>
    </source>
</evidence>
<dbReference type="Gene3D" id="3.40.50.1820">
    <property type="entry name" value="alpha/beta hydrolase"/>
    <property type="match status" value="1"/>
</dbReference>
<dbReference type="InterPro" id="IPR002018">
    <property type="entry name" value="CarbesteraseB"/>
</dbReference>
<keyword evidence="4" id="KW-0732">Signal</keyword>
<dbReference type="SUPFAM" id="SSF53474">
    <property type="entry name" value="alpha/beta-Hydrolases"/>
    <property type="match status" value="1"/>
</dbReference>
<dbReference type="PROSITE" id="PS00941">
    <property type="entry name" value="CARBOXYLESTERASE_B_2"/>
    <property type="match status" value="1"/>
</dbReference>
<comment type="similarity">
    <text evidence="1">Belongs to the type-B carboxylesterase/lipase family.</text>
</comment>
<name>A0A1I7XCV7_HETBA</name>
<dbReference type="GO" id="GO:0005886">
    <property type="term" value="C:plasma membrane"/>
    <property type="evidence" value="ECO:0007669"/>
    <property type="project" value="TreeGrafter"/>
</dbReference>
<evidence type="ECO:0000256" key="2">
    <source>
        <dbReference type="ARBA" id="ARBA00022487"/>
    </source>
</evidence>
<feature type="domain" description="Carboxylesterase type B" evidence="5">
    <location>
        <begin position="27"/>
        <end position="97"/>
    </location>
</feature>
<feature type="chain" id="PRO_5009311089" evidence="4">
    <location>
        <begin position="17"/>
        <end position="163"/>
    </location>
</feature>
<protein>
    <submittedName>
        <fullName evidence="7">COesterase domain-containing protein</fullName>
    </submittedName>
</protein>
<dbReference type="InterPro" id="IPR029058">
    <property type="entry name" value="AB_hydrolase_fold"/>
</dbReference>
<dbReference type="GO" id="GO:0005615">
    <property type="term" value="C:extracellular space"/>
    <property type="evidence" value="ECO:0007669"/>
    <property type="project" value="TreeGrafter"/>
</dbReference>